<dbReference type="PANTHER" id="PTHR42912">
    <property type="entry name" value="METHYLTRANSFERASE"/>
    <property type="match status" value="1"/>
</dbReference>
<organism evidence="2">
    <name type="scientific">metagenome</name>
    <dbReference type="NCBI Taxonomy" id="256318"/>
    <lineage>
        <taxon>unclassified sequences</taxon>
        <taxon>metagenomes</taxon>
    </lineage>
</organism>
<dbReference type="CDD" id="cd02440">
    <property type="entry name" value="AdoMet_MTases"/>
    <property type="match status" value="1"/>
</dbReference>
<dbReference type="InterPro" id="IPR029063">
    <property type="entry name" value="SAM-dependent_MTases_sf"/>
</dbReference>
<sequence length="201" mass="22239">MAGTQGENYARRLTTLSGARWKRVLNVQAPYQWNLRRHQLGRTLDVGCGIGRNLGSLAAGSVGVDHNESSIAVARAAGHEAYTTAEWSEQAPCSPGSFDSLLIAHVIEHMSPEEGLGLVRDYLGFVRPGGKVLFICPQERGYASDETHERWTTGPDLEELAREVGLDPDRWRSFPFPRWVGKVFTYNEFNLLARVPSGSRG</sequence>
<proteinExistence type="predicted"/>
<dbReference type="AlphaFoldDB" id="A0A2P2BW33"/>
<gene>
    <name evidence="2" type="ORF">NOCA2100078</name>
</gene>
<reference evidence="2" key="1">
    <citation type="submission" date="2015-08" db="EMBL/GenBank/DDBJ databases">
        <authorList>
            <person name="Babu N.S."/>
            <person name="Beckwith C.J."/>
            <person name="Beseler K.G."/>
            <person name="Brison A."/>
            <person name="Carone J.V."/>
            <person name="Caskin T.P."/>
            <person name="Diamond M."/>
            <person name="Durham M.E."/>
            <person name="Foxe J.M."/>
            <person name="Go M."/>
            <person name="Henderson B.A."/>
            <person name="Jones I.B."/>
            <person name="McGettigan J.A."/>
            <person name="Micheletti S.J."/>
            <person name="Nasrallah M.E."/>
            <person name="Ortiz D."/>
            <person name="Piller C.R."/>
            <person name="Privatt S.R."/>
            <person name="Schneider S.L."/>
            <person name="Sharp S."/>
            <person name="Smith T.C."/>
            <person name="Stanton J.D."/>
            <person name="Ullery H.E."/>
            <person name="Wilson R.J."/>
            <person name="Serrano M.G."/>
            <person name="Buck G."/>
            <person name="Lee V."/>
            <person name="Wang Y."/>
            <person name="Carvalho R."/>
            <person name="Voegtly L."/>
            <person name="Shi R."/>
            <person name="Duckworth R."/>
            <person name="Johnson A."/>
            <person name="Loviza R."/>
            <person name="Walstead R."/>
            <person name="Shah Z."/>
            <person name="Kiflezghi M."/>
            <person name="Wade K."/>
            <person name="Ball S.L."/>
            <person name="Bradley K.W."/>
            <person name="Asai D.J."/>
            <person name="Bowman C.A."/>
            <person name="Russell D.A."/>
            <person name="Pope W.H."/>
            <person name="Jacobs-Sera D."/>
            <person name="Hendrix R.W."/>
            <person name="Hatfull G.F."/>
        </authorList>
    </citation>
    <scope>NUCLEOTIDE SEQUENCE</scope>
</reference>
<dbReference type="SUPFAM" id="SSF53335">
    <property type="entry name" value="S-adenosyl-L-methionine-dependent methyltransferases"/>
    <property type="match status" value="1"/>
</dbReference>
<evidence type="ECO:0000313" key="2">
    <source>
        <dbReference type="EMBL" id="CUR53945.1"/>
    </source>
</evidence>
<dbReference type="Gene3D" id="3.40.50.150">
    <property type="entry name" value="Vaccinia Virus protein VP39"/>
    <property type="match status" value="1"/>
</dbReference>
<dbReference type="InterPro" id="IPR013216">
    <property type="entry name" value="Methyltransf_11"/>
</dbReference>
<name>A0A2P2BW33_9ZZZZ</name>
<accession>A0A2P2BW33</accession>
<protein>
    <recommendedName>
        <fullName evidence="1">Methyltransferase type 11 domain-containing protein</fullName>
    </recommendedName>
</protein>
<feature type="domain" description="Methyltransferase type 11" evidence="1">
    <location>
        <begin position="44"/>
        <end position="134"/>
    </location>
</feature>
<dbReference type="GO" id="GO:0008757">
    <property type="term" value="F:S-adenosylmethionine-dependent methyltransferase activity"/>
    <property type="evidence" value="ECO:0007669"/>
    <property type="project" value="InterPro"/>
</dbReference>
<dbReference type="Pfam" id="PF08241">
    <property type="entry name" value="Methyltransf_11"/>
    <property type="match status" value="1"/>
</dbReference>
<dbReference type="InterPro" id="IPR050508">
    <property type="entry name" value="Methyltransf_Superfamily"/>
</dbReference>
<dbReference type="EMBL" id="CZKA01000002">
    <property type="protein sequence ID" value="CUR53945.1"/>
    <property type="molecule type" value="Genomic_DNA"/>
</dbReference>
<evidence type="ECO:0000259" key="1">
    <source>
        <dbReference type="Pfam" id="PF08241"/>
    </source>
</evidence>